<reference evidence="2" key="2">
    <citation type="submission" date="2015-01" db="EMBL/GenBank/DDBJ databases">
        <title>Evolutionary Origins and Diversification of the Mycorrhizal Mutualists.</title>
        <authorList>
            <consortium name="DOE Joint Genome Institute"/>
            <consortium name="Mycorrhizal Genomics Consortium"/>
            <person name="Kohler A."/>
            <person name="Kuo A."/>
            <person name="Nagy L.G."/>
            <person name="Floudas D."/>
            <person name="Copeland A."/>
            <person name="Barry K.W."/>
            <person name="Cichocki N."/>
            <person name="Veneault-Fourrey C."/>
            <person name="LaButti K."/>
            <person name="Lindquist E.A."/>
            <person name="Lipzen A."/>
            <person name="Lundell T."/>
            <person name="Morin E."/>
            <person name="Murat C."/>
            <person name="Riley R."/>
            <person name="Ohm R."/>
            <person name="Sun H."/>
            <person name="Tunlid A."/>
            <person name="Henrissat B."/>
            <person name="Grigoriev I.V."/>
            <person name="Hibbett D.S."/>
            <person name="Martin F."/>
        </authorList>
    </citation>
    <scope>NUCLEOTIDE SEQUENCE [LARGE SCALE GENOMIC DNA]</scope>
    <source>
        <strain evidence="2">ATCC 200175</strain>
    </source>
</reference>
<proteinExistence type="predicted"/>
<accession>A0A0C9T7D1</accession>
<gene>
    <name evidence="1" type="ORF">PAXINDRAFT_15509</name>
</gene>
<evidence type="ECO:0000313" key="2">
    <source>
        <dbReference type="Proteomes" id="UP000053647"/>
    </source>
</evidence>
<dbReference type="EMBL" id="KN819376">
    <property type="protein sequence ID" value="KIJ11595.1"/>
    <property type="molecule type" value="Genomic_DNA"/>
</dbReference>
<dbReference type="Proteomes" id="UP000053647">
    <property type="component" value="Unassembled WGS sequence"/>
</dbReference>
<keyword evidence="2" id="KW-1185">Reference proteome</keyword>
<dbReference type="Pfam" id="PF02992">
    <property type="entry name" value="Transposase_21"/>
    <property type="match status" value="1"/>
</dbReference>
<organism evidence="1 2">
    <name type="scientific">Paxillus involutus ATCC 200175</name>
    <dbReference type="NCBI Taxonomy" id="664439"/>
    <lineage>
        <taxon>Eukaryota</taxon>
        <taxon>Fungi</taxon>
        <taxon>Dikarya</taxon>
        <taxon>Basidiomycota</taxon>
        <taxon>Agaricomycotina</taxon>
        <taxon>Agaricomycetes</taxon>
        <taxon>Agaricomycetidae</taxon>
        <taxon>Boletales</taxon>
        <taxon>Paxilineae</taxon>
        <taxon>Paxillaceae</taxon>
        <taxon>Paxillus</taxon>
    </lineage>
</organism>
<reference evidence="1 2" key="1">
    <citation type="submission" date="2014-06" db="EMBL/GenBank/DDBJ databases">
        <authorList>
            <consortium name="DOE Joint Genome Institute"/>
            <person name="Kuo A."/>
            <person name="Kohler A."/>
            <person name="Nagy L.G."/>
            <person name="Floudas D."/>
            <person name="Copeland A."/>
            <person name="Barry K.W."/>
            <person name="Cichocki N."/>
            <person name="Veneault-Fourrey C."/>
            <person name="LaButti K."/>
            <person name="Lindquist E.A."/>
            <person name="Lipzen A."/>
            <person name="Lundell T."/>
            <person name="Morin E."/>
            <person name="Murat C."/>
            <person name="Sun H."/>
            <person name="Tunlid A."/>
            <person name="Henrissat B."/>
            <person name="Grigoriev I.V."/>
            <person name="Hibbett D.S."/>
            <person name="Martin F."/>
            <person name="Nordberg H.P."/>
            <person name="Cantor M.N."/>
            <person name="Hua S.X."/>
        </authorList>
    </citation>
    <scope>NUCLEOTIDE SEQUENCE [LARGE SCALE GENOMIC DNA]</scope>
    <source>
        <strain evidence="1 2">ATCC 200175</strain>
    </source>
</reference>
<dbReference type="OrthoDB" id="3269001at2759"/>
<protein>
    <submittedName>
        <fullName evidence="1">Uncharacterized protein</fullName>
    </submittedName>
</protein>
<name>A0A0C9T7D1_PAXIN</name>
<evidence type="ECO:0000313" key="1">
    <source>
        <dbReference type="EMBL" id="KIJ11595.1"/>
    </source>
</evidence>
<dbReference type="AlphaFoldDB" id="A0A0C9T7D1"/>
<dbReference type="InterPro" id="IPR004242">
    <property type="entry name" value="Transposase_21"/>
</dbReference>
<dbReference type="HOGENOM" id="CLU_1161468_0_0_1"/>
<sequence length="239" mass="26805">MEAAMECRTMLNDKYELWNIKDGTGITEITGPDGKPLMDGLQRSDLRLAWSLSVDWFNPHGNKIAEKKKSVGSMAVALLNLPLSLQYKAENLYLVGVIPGPREPLLDEINHFLRPVVDFFLPAWKDGTWFTKTSLHSKGHFPIEVARGIQVMWALDLSKKPMKKDIVWVLLKATPTQIPVPTPIPMQVNGMDVMDNAAFMDDDGLSGKQIIDECKILEEKWKNAKPSNSQHGTEDPPSI</sequence>